<comment type="pathway">
    <text evidence="4">Amino-acid biosynthesis; L-methionine biosynthesis via salvage pathway; S-methyl-5-thio-alpha-D-ribose 1-phosphate from S-methyl-5'-thioadenosine (phosphorylase route): step 1/1.</text>
</comment>
<feature type="binding site" evidence="4">
    <location>
        <position position="200"/>
    </location>
    <ligand>
        <name>substrate</name>
    </ligand>
</feature>
<feature type="binding site" evidence="4">
    <location>
        <position position="13"/>
    </location>
    <ligand>
        <name>phosphate</name>
        <dbReference type="ChEBI" id="CHEBI:43474"/>
    </ligand>
</feature>
<evidence type="ECO:0000256" key="1">
    <source>
        <dbReference type="ARBA" id="ARBA00022676"/>
    </source>
</evidence>
<dbReference type="GO" id="GO:0005829">
    <property type="term" value="C:cytosol"/>
    <property type="evidence" value="ECO:0007669"/>
    <property type="project" value="TreeGrafter"/>
</dbReference>
<dbReference type="GO" id="GO:0005634">
    <property type="term" value="C:nucleus"/>
    <property type="evidence" value="ECO:0007669"/>
    <property type="project" value="UniProtKB-SubCell"/>
</dbReference>
<dbReference type="EMBL" id="CAJVPL010000919">
    <property type="protein sequence ID" value="CAG8540361.1"/>
    <property type="molecule type" value="Genomic_DNA"/>
</dbReference>
<organism evidence="6 7">
    <name type="scientific">Ambispora gerdemannii</name>
    <dbReference type="NCBI Taxonomy" id="144530"/>
    <lineage>
        <taxon>Eukaryota</taxon>
        <taxon>Fungi</taxon>
        <taxon>Fungi incertae sedis</taxon>
        <taxon>Mucoromycota</taxon>
        <taxon>Glomeromycotina</taxon>
        <taxon>Glomeromycetes</taxon>
        <taxon>Archaeosporales</taxon>
        <taxon>Ambisporaceae</taxon>
        <taxon>Ambispora</taxon>
    </lineage>
</organism>
<keyword evidence="1 4" id="KW-0328">Glycosyltransferase</keyword>
<reference evidence="6" key="1">
    <citation type="submission" date="2021-06" db="EMBL/GenBank/DDBJ databases">
        <authorList>
            <person name="Kallberg Y."/>
            <person name="Tangrot J."/>
            <person name="Rosling A."/>
        </authorList>
    </citation>
    <scope>NUCLEOTIDE SEQUENCE</scope>
    <source>
        <strain evidence="6">MT106</strain>
    </source>
</reference>
<dbReference type="InterPro" id="IPR010044">
    <property type="entry name" value="MTAP"/>
</dbReference>
<dbReference type="FunFam" id="3.40.50.1580:FF:000008">
    <property type="entry name" value="S-methyl-5'-thioadenosine phosphorylase"/>
    <property type="match status" value="1"/>
</dbReference>
<sequence length="305" mass="33629">MTSDVRIGIIGGTGLYELRGLTVVEESYPETPWGYPSSKIKIMKHGENGTKIAFLPRHGIGHALNPSEVPSRANIAALKHLGVKVIVAYSAVGSLQQEIKPCDFVIPSQIIDRTKGIRPSTFFENGIAAHVMFGDPFNADLTNIICSACESIFSNNKIDADGINVELHMDKTLVCMEGPQFSTRAESRLYRSWGCDIINMTVLPEAKLAREAEIAYQMICMATDYDSWKQNAEVVTVDLVISNSRKNIENAKKLLSAILPEIESALDKGKFDDIFGTMKSSDMTSQSAKNPETVKKLEYILPGYF</sequence>
<evidence type="ECO:0000256" key="4">
    <source>
        <dbReference type="HAMAP-Rule" id="MF_03155"/>
    </source>
</evidence>
<keyword evidence="3 4" id="KW-0660">Purine salvage</keyword>
<feature type="binding site" evidence="4">
    <location>
        <position position="201"/>
    </location>
    <ligand>
        <name>phosphate</name>
        <dbReference type="ChEBI" id="CHEBI:43474"/>
    </ligand>
</feature>
<comment type="caution">
    <text evidence="6">The sequence shown here is derived from an EMBL/GenBank/DDBJ whole genome shotgun (WGS) entry which is preliminary data.</text>
</comment>
<feature type="site" description="Important for substrate specificity" evidence="4">
    <location>
        <position position="237"/>
    </location>
</feature>
<dbReference type="CDD" id="cd09010">
    <property type="entry name" value="MTAP_SsMTAPII_like_MTIP"/>
    <property type="match status" value="1"/>
</dbReference>
<dbReference type="PANTHER" id="PTHR42679:SF2">
    <property type="entry name" value="S-METHYL-5'-THIOADENOSINE PHOSPHORYLASE"/>
    <property type="match status" value="1"/>
</dbReference>
<dbReference type="NCBIfam" id="TIGR01694">
    <property type="entry name" value="MTAP"/>
    <property type="match status" value="1"/>
</dbReference>
<dbReference type="OrthoDB" id="431409at2759"/>
<protein>
    <recommendedName>
        <fullName evidence="4">S-methyl-5'-thioadenosine phosphorylase</fullName>
        <ecNumber evidence="4">2.4.2.28</ecNumber>
    </recommendedName>
    <alternativeName>
        <fullName evidence="4">5'-methylthioadenosine phosphorylase</fullName>
        <shortName evidence="4">MTA phosphorylase</shortName>
        <shortName evidence="4">MTAP</shortName>
        <shortName evidence="4">MTAPase</shortName>
    </alternativeName>
</protein>
<dbReference type="SUPFAM" id="SSF53167">
    <property type="entry name" value="Purine and uridine phosphorylases"/>
    <property type="match status" value="1"/>
</dbReference>
<dbReference type="PROSITE" id="PS01240">
    <property type="entry name" value="PNP_MTAP_2"/>
    <property type="match status" value="1"/>
</dbReference>
<dbReference type="InterPro" id="IPR000845">
    <property type="entry name" value="Nucleoside_phosphorylase_d"/>
</dbReference>
<dbReference type="PANTHER" id="PTHR42679">
    <property type="entry name" value="S-METHYL-5'-THIOADENOSINE PHOSPHORYLASE"/>
    <property type="match status" value="1"/>
</dbReference>
<feature type="site" description="Important for substrate specificity" evidence="4">
    <location>
        <position position="182"/>
    </location>
</feature>
<keyword evidence="4" id="KW-0539">Nucleus</keyword>
<name>A0A9N9APJ4_9GLOM</name>
<evidence type="ECO:0000313" key="7">
    <source>
        <dbReference type="Proteomes" id="UP000789831"/>
    </source>
</evidence>
<feature type="domain" description="Nucleoside phosphorylase" evidence="5">
    <location>
        <begin position="6"/>
        <end position="259"/>
    </location>
</feature>
<feature type="binding site" evidence="4">
    <location>
        <begin position="57"/>
        <end position="58"/>
    </location>
    <ligand>
        <name>phosphate</name>
        <dbReference type="ChEBI" id="CHEBI:43474"/>
    </ligand>
</feature>
<proteinExistence type="inferred from homology"/>
<dbReference type="GO" id="GO:0017061">
    <property type="term" value="F:S-methyl-5-thioadenosine phosphorylase activity"/>
    <property type="evidence" value="ECO:0007669"/>
    <property type="project" value="UniProtKB-UniRule"/>
</dbReference>
<feature type="binding site" evidence="4">
    <location>
        <begin position="90"/>
        <end position="91"/>
    </location>
    <ligand>
        <name>phosphate</name>
        <dbReference type="ChEBI" id="CHEBI:43474"/>
    </ligand>
</feature>
<dbReference type="Gene3D" id="3.40.50.1580">
    <property type="entry name" value="Nucleoside phosphorylase domain"/>
    <property type="match status" value="1"/>
</dbReference>
<feature type="binding site" evidence="4">
    <location>
        <begin position="224"/>
        <end position="226"/>
    </location>
    <ligand>
        <name>substrate</name>
    </ligand>
</feature>
<dbReference type="EC" id="2.4.2.28" evidence="4"/>
<comment type="subcellular location">
    <subcellularLocation>
        <location evidence="4">Cytoplasm</location>
    </subcellularLocation>
    <subcellularLocation>
        <location evidence="4">Nucleus</location>
    </subcellularLocation>
</comment>
<accession>A0A9N9APJ4</accession>
<keyword evidence="4" id="KW-0963">Cytoplasm</keyword>
<evidence type="ECO:0000313" key="6">
    <source>
        <dbReference type="EMBL" id="CAG8540361.1"/>
    </source>
</evidence>
<dbReference type="InterPro" id="IPR035994">
    <property type="entry name" value="Nucleoside_phosphorylase_sf"/>
</dbReference>
<gene>
    <name evidence="6" type="ORF">AGERDE_LOCUS6152</name>
</gene>
<dbReference type="Pfam" id="PF01048">
    <property type="entry name" value="PNP_UDP_1"/>
    <property type="match status" value="1"/>
</dbReference>
<dbReference type="Proteomes" id="UP000789831">
    <property type="component" value="Unassembled WGS sequence"/>
</dbReference>
<evidence type="ECO:0000256" key="2">
    <source>
        <dbReference type="ARBA" id="ARBA00022679"/>
    </source>
</evidence>
<dbReference type="GO" id="GO:0019509">
    <property type="term" value="P:L-methionine salvage from methylthioadenosine"/>
    <property type="evidence" value="ECO:0007669"/>
    <property type="project" value="UniProtKB-UniRule"/>
</dbReference>
<comment type="catalytic activity">
    <reaction evidence="4">
        <text>S-methyl-5'-thioadenosine + phosphate = 5-(methylsulfanyl)-alpha-D-ribose 1-phosphate + adenine</text>
        <dbReference type="Rhea" id="RHEA:11852"/>
        <dbReference type="ChEBI" id="CHEBI:16708"/>
        <dbReference type="ChEBI" id="CHEBI:17509"/>
        <dbReference type="ChEBI" id="CHEBI:43474"/>
        <dbReference type="ChEBI" id="CHEBI:58533"/>
        <dbReference type="EC" id="2.4.2.28"/>
    </reaction>
</comment>
<dbReference type="InterPro" id="IPR018099">
    <property type="entry name" value="Purine_phosphorylase-2_CS"/>
</dbReference>
<dbReference type="AlphaFoldDB" id="A0A9N9APJ4"/>
<dbReference type="HAMAP" id="MF_01963">
    <property type="entry name" value="MTAP"/>
    <property type="match status" value="1"/>
</dbReference>
<comment type="similarity">
    <text evidence="4">Belongs to the PNP/MTAP phosphorylase family. MTAP subfamily.</text>
</comment>
<comment type="subunit">
    <text evidence="4">Homotrimer.</text>
</comment>
<comment type="function">
    <text evidence="4">Catalyzes the reversible phosphorylation of S-methyl-5'-thioadenosine (MTA) to adenine and 5-methylthioribose-1-phosphate. Involved in the breakdown of MTA, a major by-product of polyamine biosynthesis. Responsible for the first step in the methionine salvage pathway after MTA has been generated from S-adenosylmethionine. Has broad substrate specificity with 6-aminopurine nucleosides as preferred substrates.</text>
</comment>
<evidence type="ECO:0000259" key="5">
    <source>
        <dbReference type="Pfam" id="PF01048"/>
    </source>
</evidence>
<dbReference type="GO" id="GO:0006166">
    <property type="term" value="P:purine ribonucleoside salvage"/>
    <property type="evidence" value="ECO:0007669"/>
    <property type="project" value="UniProtKB-KW"/>
</dbReference>
<keyword evidence="7" id="KW-1185">Reference proteome</keyword>
<keyword evidence="2 4" id="KW-0808">Transferase</keyword>
<evidence type="ECO:0000256" key="3">
    <source>
        <dbReference type="ARBA" id="ARBA00022726"/>
    </source>
</evidence>